<gene>
    <name evidence="1" type="ORF">C0Q70_16767</name>
</gene>
<organism evidence="1 2">
    <name type="scientific">Pomacea canaliculata</name>
    <name type="common">Golden apple snail</name>
    <dbReference type="NCBI Taxonomy" id="400727"/>
    <lineage>
        <taxon>Eukaryota</taxon>
        <taxon>Metazoa</taxon>
        <taxon>Spiralia</taxon>
        <taxon>Lophotrochozoa</taxon>
        <taxon>Mollusca</taxon>
        <taxon>Gastropoda</taxon>
        <taxon>Caenogastropoda</taxon>
        <taxon>Architaenioglossa</taxon>
        <taxon>Ampullarioidea</taxon>
        <taxon>Ampullariidae</taxon>
        <taxon>Pomacea</taxon>
    </lineage>
</organism>
<name>A0A2T7NQP7_POMCA</name>
<reference evidence="1 2" key="1">
    <citation type="submission" date="2018-04" db="EMBL/GenBank/DDBJ databases">
        <title>The genome of golden apple snail Pomacea canaliculata provides insight into stress tolerance and invasive adaptation.</title>
        <authorList>
            <person name="Liu C."/>
            <person name="Liu B."/>
            <person name="Ren Y."/>
            <person name="Zhang Y."/>
            <person name="Wang H."/>
            <person name="Li S."/>
            <person name="Jiang F."/>
            <person name="Yin L."/>
            <person name="Zhang G."/>
            <person name="Qian W."/>
            <person name="Fan W."/>
        </authorList>
    </citation>
    <scope>NUCLEOTIDE SEQUENCE [LARGE SCALE GENOMIC DNA]</scope>
    <source>
        <strain evidence="1">SZHN2017</strain>
        <tissue evidence="1">Muscle</tissue>
    </source>
</reference>
<evidence type="ECO:0000313" key="2">
    <source>
        <dbReference type="Proteomes" id="UP000245119"/>
    </source>
</evidence>
<dbReference type="AlphaFoldDB" id="A0A2T7NQP7"/>
<dbReference type="OMA" id="GHGINEV"/>
<protein>
    <submittedName>
        <fullName evidence="1">Uncharacterized protein</fullName>
    </submittedName>
</protein>
<dbReference type="OrthoDB" id="6113044at2759"/>
<dbReference type="EMBL" id="PZQS01000010">
    <property type="protein sequence ID" value="PVD23495.1"/>
    <property type="molecule type" value="Genomic_DNA"/>
</dbReference>
<proteinExistence type="predicted"/>
<dbReference type="Proteomes" id="UP000245119">
    <property type="component" value="Linkage Group LG10"/>
</dbReference>
<accession>A0A2T7NQP7</accession>
<sequence length="306" mass="34453">MGLLVHSKHARALDITDFVAGVGCRGPGSGRRDTNGLSQKVQLVRTRALSSGIPDGLWWYCKDQGEQMSLLASRNGFENAHLYLTRLLQDTQPPSRWQHHLRTLLSIYIQHNDAKQALLFLMNTMNTAMLAVQDHSTCPGYPSLFINMRSKPSIFPIDAWKHILLSLHFDLTEPEGNRDLDLIEVNVTANVTLPLLQGFTLILQSLLGLDWGMLRMLLAIDADDGLRLLSSLQDVVVQSSHIEDIEILLQLYARYPDELSALGFSYRSKVRPQMTWQRPENDDVSHMIEVALLGLFHDGSGLEVFI</sequence>
<keyword evidence="2" id="KW-1185">Reference proteome</keyword>
<comment type="caution">
    <text evidence="1">The sequence shown here is derived from an EMBL/GenBank/DDBJ whole genome shotgun (WGS) entry which is preliminary data.</text>
</comment>
<evidence type="ECO:0000313" key="1">
    <source>
        <dbReference type="EMBL" id="PVD23495.1"/>
    </source>
</evidence>